<dbReference type="SUPFAM" id="SSF56935">
    <property type="entry name" value="Porins"/>
    <property type="match status" value="1"/>
</dbReference>
<keyword evidence="2 8" id="KW-0813">Transport</keyword>
<dbReference type="Gene3D" id="2.40.170.20">
    <property type="entry name" value="TonB-dependent receptor, beta-barrel domain"/>
    <property type="match status" value="1"/>
</dbReference>
<comment type="subcellular location">
    <subcellularLocation>
        <location evidence="1 8">Cell outer membrane</location>
        <topology evidence="1 8">Multi-pass membrane protein</topology>
    </subcellularLocation>
</comment>
<keyword evidence="6 8" id="KW-0472">Membrane</keyword>
<evidence type="ECO:0000256" key="5">
    <source>
        <dbReference type="ARBA" id="ARBA00023077"/>
    </source>
</evidence>
<dbReference type="InterPro" id="IPR037066">
    <property type="entry name" value="Plug_dom_sf"/>
</dbReference>
<evidence type="ECO:0000256" key="6">
    <source>
        <dbReference type="ARBA" id="ARBA00023136"/>
    </source>
</evidence>
<feature type="signal peptide" evidence="9">
    <location>
        <begin position="1"/>
        <end position="21"/>
    </location>
</feature>
<comment type="similarity">
    <text evidence="8">Belongs to the TonB-dependent receptor family.</text>
</comment>
<dbReference type="InterPro" id="IPR039426">
    <property type="entry name" value="TonB-dep_rcpt-like"/>
</dbReference>
<dbReference type="InterPro" id="IPR036942">
    <property type="entry name" value="Beta-barrel_TonB_sf"/>
</dbReference>
<proteinExistence type="inferred from homology"/>
<dbReference type="InterPro" id="IPR010917">
    <property type="entry name" value="TonB_rcpt_CS"/>
</dbReference>
<protein>
    <submittedName>
        <fullName evidence="11">TonB-dependent receptor</fullName>
    </submittedName>
</protein>
<keyword evidence="9" id="KW-0732">Signal</keyword>
<dbReference type="InterPro" id="IPR000531">
    <property type="entry name" value="Beta-barrel_TonB"/>
</dbReference>
<evidence type="ECO:0000259" key="10">
    <source>
        <dbReference type="Pfam" id="PF00593"/>
    </source>
</evidence>
<evidence type="ECO:0000256" key="3">
    <source>
        <dbReference type="ARBA" id="ARBA00022452"/>
    </source>
</evidence>
<feature type="chain" id="PRO_5046488258" evidence="9">
    <location>
        <begin position="22"/>
        <end position="731"/>
    </location>
</feature>
<sequence>MKNIRLLFLFALGCLWSSVEAQEINEPDSISTKILDAVTVKGFHDKKQALPDIVGANIFAGKKTETVDLDNGGANLVQNVGRMVFAKMPGVNLWDMDGAGTQMNIGTRGTDAHRSIEMNMRQNGYNTNSDIFGYPENHYQVPMQGVKQVQLVRGSAALQFGSQYGGMMNYVMKEGDSTKVFSLESEQTLGANNLFNSYNAVGGTKGKVSYYAYYNNRHGDGWRPNSAFNYDAWYANVKYRFSNKGSVALQFSGMDYRQQIAGGLTDAQFKDNSRQSDRSRNYFSPIINVPAVTFNYQLSPSTSLELTANGVWGERSSIQFINPATVKDTFNTNIGSFNPRQIDRDFYGSVTTEARLLHEYSLGQVKSVLSAGVRYFDGTTKRRQKGTGTTGSDFNFTLVAPYGTDLTFSTINYAAFAENIFYLNKRFSVTPGFRYEVIKSDLSGVINNASFPVSYTGKRNFPLFGTGLQYQLTNETQLYGNISQAYRPYLYAYITPADQLGIVDPNLKDSRGYDIDAGYRGSIGNLLNFDINGYYLFYGDRIGKVTMQGSANASYLFTTNVGNSEVKGLEMYLNFSLLGGVKNNVNTDLRLFNSLAYTNARYLDVTVASGNQEVSLNGNHVENVPDWIERAGLEFTHKSFSSTLQVSYVSEQFNDANNTEFSESGIVGVIPAYTVIDWAFNLGFLDKYHFSGGVNNVADARYFSRRIQMYPGPGILPANGRTFYLTLGYKF</sequence>
<dbReference type="Gene3D" id="2.170.130.10">
    <property type="entry name" value="TonB-dependent receptor, plug domain"/>
    <property type="match status" value="1"/>
</dbReference>
<keyword evidence="5" id="KW-0798">TonB box</keyword>
<gene>
    <name evidence="11" type="ORF">RT717_12390</name>
</gene>
<evidence type="ECO:0000256" key="9">
    <source>
        <dbReference type="SAM" id="SignalP"/>
    </source>
</evidence>
<dbReference type="EMBL" id="CP136051">
    <property type="protein sequence ID" value="WOK09438.1"/>
    <property type="molecule type" value="Genomic_DNA"/>
</dbReference>
<dbReference type="PANTHER" id="PTHR30442">
    <property type="entry name" value="IRON III DICITRATE TRANSPORT PROTEIN FECA"/>
    <property type="match status" value="1"/>
</dbReference>
<dbReference type="PANTHER" id="PTHR30442:SF0">
    <property type="entry name" value="FE(3+) DICITRATE TRANSPORT PROTEIN FECA"/>
    <property type="match status" value="1"/>
</dbReference>
<organism evidence="11 12">
    <name type="scientific">Imperialibacter roseus</name>
    <dbReference type="NCBI Taxonomy" id="1324217"/>
    <lineage>
        <taxon>Bacteria</taxon>
        <taxon>Pseudomonadati</taxon>
        <taxon>Bacteroidota</taxon>
        <taxon>Cytophagia</taxon>
        <taxon>Cytophagales</taxon>
        <taxon>Flammeovirgaceae</taxon>
        <taxon>Imperialibacter</taxon>
    </lineage>
</organism>
<name>A0ABZ0IWL6_9BACT</name>
<dbReference type="PROSITE" id="PS52016">
    <property type="entry name" value="TONB_DEPENDENT_REC_3"/>
    <property type="match status" value="1"/>
</dbReference>
<evidence type="ECO:0000313" key="11">
    <source>
        <dbReference type="EMBL" id="WOK09438.1"/>
    </source>
</evidence>
<dbReference type="Proteomes" id="UP001302349">
    <property type="component" value="Chromosome"/>
</dbReference>
<dbReference type="PROSITE" id="PS01156">
    <property type="entry name" value="TONB_DEPENDENT_REC_2"/>
    <property type="match status" value="1"/>
</dbReference>
<evidence type="ECO:0000256" key="1">
    <source>
        <dbReference type="ARBA" id="ARBA00004571"/>
    </source>
</evidence>
<evidence type="ECO:0000256" key="7">
    <source>
        <dbReference type="ARBA" id="ARBA00023237"/>
    </source>
</evidence>
<feature type="domain" description="TonB-dependent receptor-like beta-barrel" evidence="10">
    <location>
        <begin position="239"/>
        <end position="697"/>
    </location>
</feature>
<dbReference type="RefSeq" id="WP_317492056.1">
    <property type="nucleotide sequence ID" value="NZ_CP136051.1"/>
</dbReference>
<keyword evidence="7 8" id="KW-0998">Cell outer membrane</keyword>
<evidence type="ECO:0000256" key="8">
    <source>
        <dbReference type="PROSITE-ProRule" id="PRU01360"/>
    </source>
</evidence>
<reference evidence="11 12" key="1">
    <citation type="journal article" date="2023" name="Microbiol. Resour. Announc.">
        <title>Complete Genome Sequence of Imperialibacter roseus strain P4T.</title>
        <authorList>
            <person name="Tizabi D.R."/>
            <person name="Bachvaroff T."/>
            <person name="Hill R.T."/>
        </authorList>
    </citation>
    <scope>NUCLEOTIDE SEQUENCE [LARGE SCALE GENOMIC DNA]</scope>
    <source>
        <strain evidence="11 12">P4T</strain>
    </source>
</reference>
<keyword evidence="3 8" id="KW-1134">Transmembrane beta strand</keyword>
<keyword evidence="4 8" id="KW-0812">Transmembrane</keyword>
<keyword evidence="11" id="KW-0675">Receptor</keyword>
<evidence type="ECO:0000313" key="12">
    <source>
        <dbReference type="Proteomes" id="UP001302349"/>
    </source>
</evidence>
<keyword evidence="12" id="KW-1185">Reference proteome</keyword>
<accession>A0ABZ0IWL6</accession>
<evidence type="ECO:0000256" key="4">
    <source>
        <dbReference type="ARBA" id="ARBA00022692"/>
    </source>
</evidence>
<dbReference type="Pfam" id="PF00593">
    <property type="entry name" value="TonB_dep_Rec_b-barrel"/>
    <property type="match status" value="1"/>
</dbReference>
<evidence type="ECO:0000256" key="2">
    <source>
        <dbReference type="ARBA" id="ARBA00022448"/>
    </source>
</evidence>